<dbReference type="SUPFAM" id="SSF56672">
    <property type="entry name" value="DNA/RNA polymerases"/>
    <property type="match status" value="1"/>
</dbReference>
<evidence type="ECO:0000313" key="2">
    <source>
        <dbReference type="Proteomes" id="UP001146120"/>
    </source>
</evidence>
<dbReference type="Proteomes" id="UP001146120">
    <property type="component" value="Unassembled WGS sequence"/>
</dbReference>
<dbReference type="EMBL" id="DAKRPA010000158">
    <property type="protein sequence ID" value="DAZ96732.1"/>
    <property type="molecule type" value="Genomic_DNA"/>
</dbReference>
<name>A0AAV2YU16_9STRA</name>
<evidence type="ECO:0000313" key="1">
    <source>
        <dbReference type="EMBL" id="DAZ96732.1"/>
    </source>
</evidence>
<dbReference type="AlphaFoldDB" id="A0AAV2YU16"/>
<reference evidence="1" key="1">
    <citation type="submission" date="2022-11" db="EMBL/GenBank/DDBJ databases">
        <authorList>
            <person name="Morgan W.R."/>
            <person name="Tartar A."/>
        </authorList>
    </citation>
    <scope>NUCLEOTIDE SEQUENCE</scope>
    <source>
        <strain evidence="1">ARSEF 373</strain>
    </source>
</reference>
<gene>
    <name evidence="1" type="ORF">N0F65_011769</name>
</gene>
<accession>A0AAV2YU16</accession>
<comment type="caution">
    <text evidence="1">The sequence shown here is derived from an EMBL/GenBank/DDBJ whole genome shotgun (WGS) entry which is preliminary data.</text>
</comment>
<protein>
    <submittedName>
        <fullName evidence="1">Uncharacterized protein</fullName>
    </submittedName>
</protein>
<proteinExistence type="predicted"/>
<dbReference type="InterPro" id="IPR043502">
    <property type="entry name" value="DNA/RNA_pol_sf"/>
</dbReference>
<keyword evidence="2" id="KW-1185">Reference proteome</keyword>
<reference evidence="1" key="2">
    <citation type="journal article" date="2023" name="Microbiol Resour">
        <title>Decontamination and Annotation of the Draft Genome Sequence of the Oomycete Lagenidium giganteum ARSEF 373.</title>
        <authorList>
            <person name="Morgan W.R."/>
            <person name="Tartar A."/>
        </authorList>
    </citation>
    <scope>NUCLEOTIDE SEQUENCE</scope>
    <source>
        <strain evidence="1">ARSEF 373</strain>
    </source>
</reference>
<organism evidence="1 2">
    <name type="scientific">Lagenidium giganteum</name>
    <dbReference type="NCBI Taxonomy" id="4803"/>
    <lineage>
        <taxon>Eukaryota</taxon>
        <taxon>Sar</taxon>
        <taxon>Stramenopiles</taxon>
        <taxon>Oomycota</taxon>
        <taxon>Peronosporomycetes</taxon>
        <taxon>Pythiales</taxon>
        <taxon>Pythiaceae</taxon>
    </lineage>
</organism>
<sequence length="100" mass="11624">ASPAFVIPKTDGSVQLVYDFRKVNTNFERQYLDGIQPMKSRLKPSRGLQPSQPTELRRFVGMRWRRRAHRLAPLTRLTSPKVTFKWAAVEQAAFKKSNKH</sequence>
<feature type="non-terminal residue" evidence="1">
    <location>
        <position position="1"/>
    </location>
</feature>